<protein>
    <submittedName>
        <fullName evidence="1 3">Uncharacterized protein</fullName>
    </submittedName>
</protein>
<name>A0A0R3QF42_9BILA</name>
<dbReference type="Proteomes" id="UP000280834">
    <property type="component" value="Unassembled WGS sequence"/>
</dbReference>
<organism evidence="3">
    <name type="scientific">Brugia timori</name>
    <dbReference type="NCBI Taxonomy" id="42155"/>
    <lineage>
        <taxon>Eukaryota</taxon>
        <taxon>Metazoa</taxon>
        <taxon>Ecdysozoa</taxon>
        <taxon>Nematoda</taxon>
        <taxon>Chromadorea</taxon>
        <taxon>Rhabditida</taxon>
        <taxon>Spirurina</taxon>
        <taxon>Spiruromorpha</taxon>
        <taxon>Filarioidea</taxon>
        <taxon>Onchocercidae</taxon>
        <taxon>Brugia</taxon>
    </lineage>
</organism>
<dbReference type="WBParaSite" id="BTMF_0000498601-mRNA-1">
    <property type="protein sequence ID" value="BTMF_0000498601-mRNA-1"/>
    <property type="gene ID" value="BTMF_0000498601"/>
</dbReference>
<keyword evidence="2" id="KW-1185">Reference proteome</keyword>
<reference evidence="1 2" key="2">
    <citation type="submission" date="2018-11" db="EMBL/GenBank/DDBJ databases">
        <authorList>
            <consortium name="Pathogen Informatics"/>
        </authorList>
    </citation>
    <scope>NUCLEOTIDE SEQUENCE [LARGE SCALE GENOMIC DNA]</scope>
</reference>
<sequence>MLIGISNLNTNYKHNCLSCEQQLFIEQNHCCELLIREILII</sequence>
<evidence type="ECO:0000313" key="1">
    <source>
        <dbReference type="EMBL" id="VDO16468.1"/>
    </source>
</evidence>
<proteinExistence type="predicted"/>
<dbReference type="EMBL" id="UZAG01004162">
    <property type="protein sequence ID" value="VDO16468.1"/>
    <property type="molecule type" value="Genomic_DNA"/>
</dbReference>
<reference evidence="3" key="1">
    <citation type="submission" date="2017-02" db="UniProtKB">
        <authorList>
            <consortium name="WormBaseParasite"/>
        </authorList>
    </citation>
    <scope>IDENTIFICATION</scope>
</reference>
<evidence type="ECO:0000313" key="2">
    <source>
        <dbReference type="Proteomes" id="UP000280834"/>
    </source>
</evidence>
<dbReference type="AlphaFoldDB" id="A0A0R3QF42"/>
<accession>A0A0R3QF42</accession>
<evidence type="ECO:0000313" key="3">
    <source>
        <dbReference type="WBParaSite" id="BTMF_0000498601-mRNA-1"/>
    </source>
</evidence>
<gene>
    <name evidence="1" type="ORF">BTMF_LOCUS4275</name>
</gene>